<dbReference type="InParanoid" id="A0A6P6F1I9"/>
<keyword evidence="6" id="KW-1185">Reference proteome</keyword>
<comment type="similarity">
    <text evidence="2">Belongs to the HMGN family.</text>
</comment>
<comment type="subcellular location">
    <subcellularLocation>
        <location evidence="1">Nucleus</location>
    </subcellularLocation>
</comment>
<dbReference type="Proteomes" id="UP000515203">
    <property type="component" value="Unplaced"/>
</dbReference>
<evidence type="ECO:0000256" key="2">
    <source>
        <dbReference type="ARBA" id="ARBA00007696"/>
    </source>
</evidence>
<dbReference type="Pfam" id="PF01101">
    <property type="entry name" value="HMG14_17"/>
    <property type="match status" value="1"/>
</dbReference>
<dbReference type="GO" id="GO:0031492">
    <property type="term" value="F:nucleosomal DNA binding"/>
    <property type="evidence" value="ECO:0007669"/>
    <property type="project" value="InterPro"/>
</dbReference>
<protein>
    <submittedName>
        <fullName evidence="7">High mobility group nucleosome-binding domain-containing protein 3-like</fullName>
    </submittedName>
</protein>
<evidence type="ECO:0000313" key="6">
    <source>
        <dbReference type="Proteomes" id="UP000515203"/>
    </source>
</evidence>
<keyword evidence="4" id="KW-0539">Nucleus</keyword>
<dbReference type="RefSeq" id="XP_023578093.1">
    <property type="nucleotide sequence ID" value="XM_023722325.1"/>
</dbReference>
<sequence length="105" mass="11800">MDYSERSMDLYIWCLSRIPGIRHRKPLSHCQEAQSAEAHLRWPTRSSTKPAPPKSESKPRKTSTKKEPGPRNNAGAKGRKEEKQEPGVEGATLFENGDTEAQKAQ</sequence>
<gene>
    <name evidence="7" type="primary">LOC111818397</name>
</gene>
<feature type="non-terminal residue" evidence="7">
    <location>
        <position position="105"/>
    </location>
</feature>
<dbReference type="GO" id="GO:0000785">
    <property type="term" value="C:chromatin"/>
    <property type="evidence" value="ECO:0007669"/>
    <property type="project" value="InterPro"/>
</dbReference>
<feature type="region of interest" description="Disordered" evidence="5">
    <location>
        <begin position="26"/>
        <end position="105"/>
    </location>
</feature>
<keyword evidence="3" id="KW-0238">DNA-binding</keyword>
<evidence type="ECO:0000256" key="3">
    <source>
        <dbReference type="ARBA" id="ARBA00023125"/>
    </source>
</evidence>
<feature type="compositionally biased region" description="Basic and acidic residues" evidence="5">
    <location>
        <begin position="55"/>
        <end position="69"/>
    </location>
</feature>
<dbReference type="GeneID" id="111818397"/>
<dbReference type="OrthoDB" id="8956258at2759"/>
<evidence type="ECO:0000256" key="5">
    <source>
        <dbReference type="SAM" id="MobiDB-lite"/>
    </source>
</evidence>
<accession>A0A6P6F1I9</accession>
<evidence type="ECO:0000256" key="1">
    <source>
        <dbReference type="ARBA" id="ARBA00004123"/>
    </source>
</evidence>
<evidence type="ECO:0000256" key="4">
    <source>
        <dbReference type="ARBA" id="ARBA00023242"/>
    </source>
</evidence>
<name>A0A6P6F1I9_OCTDE</name>
<dbReference type="SMART" id="SM00527">
    <property type="entry name" value="HMG17"/>
    <property type="match status" value="1"/>
</dbReference>
<evidence type="ECO:0000313" key="7">
    <source>
        <dbReference type="RefSeq" id="XP_023578093.1"/>
    </source>
</evidence>
<dbReference type="PRINTS" id="PR00925">
    <property type="entry name" value="NONHISHMG17"/>
</dbReference>
<dbReference type="InterPro" id="IPR000079">
    <property type="entry name" value="HMGN_fam"/>
</dbReference>
<proteinExistence type="inferred from homology"/>
<organism evidence="6 7">
    <name type="scientific">Octodon degus</name>
    <name type="common">Degu</name>
    <name type="synonym">Sciurus degus</name>
    <dbReference type="NCBI Taxonomy" id="10160"/>
    <lineage>
        <taxon>Eukaryota</taxon>
        <taxon>Metazoa</taxon>
        <taxon>Chordata</taxon>
        <taxon>Craniata</taxon>
        <taxon>Vertebrata</taxon>
        <taxon>Euteleostomi</taxon>
        <taxon>Mammalia</taxon>
        <taxon>Eutheria</taxon>
        <taxon>Euarchontoglires</taxon>
        <taxon>Glires</taxon>
        <taxon>Rodentia</taxon>
        <taxon>Hystricomorpha</taxon>
        <taxon>Octodontidae</taxon>
        <taxon>Octodon</taxon>
    </lineage>
</organism>
<dbReference type="GO" id="GO:0005634">
    <property type="term" value="C:nucleus"/>
    <property type="evidence" value="ECO:0007669"/>
    <property type="project" value="UniProtKB-SubCell"/>
</dbReference>
<reference evidence="7" key="1">
    <citation type="submission" date="2025-08" db="UniProtKB">
        <authorList>
            <consortium name="RefSeq"/>
        </authorList>
    </citation>
    <scope>IDENTIFICATION</scope>
</reference>
<dbReference type="AlphaFoldDB" id="A0A6P6F1I9"/>